<dbReference type="SUPFAM" id="SSF51905">
    <property type="entry name" value="FAD/NAD(P)-binding domain"/>
    <property type="match status" value="2"/>
</dbReference>
<evidence type="ECO:0000256" key="2">
    <source>
        <dbReference type="ARBA" id="ARBA00005272"/>
    </source>
</evidence>
<keyword evidence="4" id="KW-0285">Flavoprotein</keyword>
<dbReference type="PRINTS" id="PR00368">
    <property type="entry name" value="FADPNR"/>
</dbReference>
<comment type="subcellular location">
    <subcellularLocation>
        <location evidence="1">Mitochondrion</location>
    </subcellularLocation>
</comment>
<dbReference type="GO" id="GO:0015980">
    <property type="term" value="P:energy derivation by oxidation of organic compounds"/>
    <property type="evidence" value="ECO:0007669"/>
    <property type="project" value="UniProtKB-ARBA"/>
</dbReference>
<dbReference type="AlphaFoldDB" id="A0A1E4RUB7"/>
<dbReference type="InterPro" id="IPR023753">
    <property type="entry name" value="FAD/NAD-binding_dom"/>
</dbReference>
<dbReference type="Pfam" id="PF07992">
    <property type="entry name" value="Pyr_redox_2"/>
    <property type="match status" value="1"/>
</dbReference>
<sequence>MFPRFASKRLISTTARVFQESASKAQSAKAVPVKKPSFIRRAGKIAWRTTWISTLLATAYVSYQIYDESNPGKQQPQAATLPNGAPRKTVVILGSGWGAVSLLKRLDTTVYNVVVVSPRNYFLFTPLLPSAPTGTVELRSIIEPIRSICRRLTGEVVYHEAEATDVDPKKKIVSIKSADGETNEIHYDYLVMAVGAKPNTFGIPGVYENASFLKEVPDSQEIRQKILKNIELAASLPKEDTERKRLLSFVVVGGGPTGVEFAGELQDFVDQDLTKWYPGVAQDITVTLVEGLPNILNMFDKELIKYAQDTFEEEKIALRLKTMVKKVDGKLITAAIKKDDGSTEIEEIPYGVLVWATGNGARDVTVNLAKKLDGQTFANRGLLIDEEYLKVLGDDSIFGIGDCTLSKKFAPTAQVAYQEGIYLAKLLKNLAAIDSLRYDLNKSTETGEKAKIVSKIDNLANFAPFEYVHLGALAYIGSERAIADLSWGNWHKLSLGGSFTFLFWKVSYVAMCLSFRNRCLVVMDWIKTGVFGRDSSKEA</sequence>
<dbReference type="InterPro" id="IPR036188">
    <property type="entry name" value="FAD/NAD-bd_sf"/>
</dbReference>
<dbReference type="STRING" id="983966.A0A1E4RUB7"/>
<comment type="similarity">
    <text evidence="2">Belongs to the NADH dehydrogenase family.</text>
</comment>
<dbReference type="GeneID" id="30988285"/>
<keyword evidence="8" id="KW-0520">NAD</keyword>
<dbReference type="Proteomes" id="UP000094389">
    <property type="component" value="Unassembled WGS sequence"/>
</dbReference>
<evidence type="ECO:0000313" key="15">
    <source>
        <dbReference type="Proteomes" id="UP000094389"/>
    </source>
</evidence>
<evidence type="ECO:0000256" key="5">
    <source>
        <dbReference type="ARBA" id="ARBA00022827"/>
    </source>
</evidence>
<evidence type="ECO:0000259" key="13">
    <source>
        <dbReference type="Pfam" id="PF22366"/>
    </source>
</evidence>
<dbReference type="PANTHER" id="PTHR43706">
    <property type="entry name" value="NADH DEHYDROGENASE"/>
    <property type="match status" value="1"/>
</dbReference>
<keyword evidence="5" id="KW-0274">FAD</keyword>
<dbReference type="EMBL" id="KV453949">
    <property type="protein sequence ID" value="ODV70850.1"/>
    <property type="molecule type" value="Genomic_DNA"/>
</dbReference>
<keyword evidence="9" id="KW-0496">Mitochondrion</keyword>
<feature type="domain" description="FAD/NAD(P)-binding" evidence="12">
    <location>
        <begin position="89"/>
        <end position="420"/>
    </location>
</feature>
<dbReference type="RefSeq" id="XP_020067889.1">
    <property type="nucleotide sequence ID" value="XM_020213889.1"/>
</dbReference>
<evidence type="ECO:0000313" key="14">
    <source>
        <dbReference type="EMBL" id="ODV70850.1"/>
    </source>
</evidence>
<proteinExistence type="inferred from homology"/>
<reference evidence="14 15" key="1">
    <citation type="journal article" date="2016" name="Proc. Natl. Acad. Sci. U.S.A.">
        <title>Comparative genomics of biotechnologically important yeasts.</title>
        <authorList>
            <person name="Riley R."/>
            <person name="Haridas S."/>
            <person name="Wolfe K.H."/>
            <person name="Lopes M.R."/>
            <person name="Hittinger C.T."/>
            <person name="Goeker M."/>
            <person name="Salamov A.A."/>
            <person name="Wisecaver J.H."/>
            <person name="Long T.M."/>
            <person name="Calvey C.H."/>
            <person name="Aerts A.L."/>
            <person name="Barry K.W."/>
            <person name="Choi C."/>
            <person name="Clum A."/>
            <person name="Coughlan A.Y."/>
            <person name="Deshpande S."/>
            <person name="Douglass A.P."/>
            <person name="Hanson S.J."/>
            <person name="Klenk H.-P."/>
            <person name="LaButti K.M."/>
            <person name="Lapidus A."/>
            <person name="Lindquist E.A."/>
            <person name="Lipzen A.M."/>
            <person name="Meier-Kolthoff J.P."/>
            <person name="Ohm R.A."/>
            <person name="Otillar R.P."/>
            <person name="Pangilinan J.L."/>
            <person name="Peng Y."/>
            <person name="Rokas A."/>
            <person name="Rosa C.A."/>
            <person name="Scheuner C."/>
            <person name="Sibirny A.A."/>
            <person name="Slot J.C."/>
            <person name="Stielow J.B."/>
            <person name="Sun H."/>
            <person name="Kurtzman C.P."/>
            <person name="Blackwell M."/>
            <person name="Grigoriev I.V."/>
            <person name="Jeffries T.W."/>
        </authorList>
    </citation>
    <scope>NUCLEOTIDE SEQUENCE [LARGE SCALE GENOMIC DNA]</scope>
    <source>
        <strain evidence="15">ATCC 18201 / CBS 1600 / BCRC 20928 / JCM 3617 / NBRC 0987 / NRRL Y-1542</strain>
    </source>
</reference>
<dbReference type="EC" id="1.6.5.9" evidence="3"/>
<dbReference type="FunFam" id="3.50.50.100:FF:000007">
    <property type="entry name" value="Rotenone-insensitive NADH-ubiquinone oxidoreductase, mitochondrial"/>
    <property type="match status" value="1"/>
</dbReference>
<protein>
    <recommendedName>
        <fullName evidence="3">NADH:ubiquinone reductase (non-electrogenic)</fullName>
        <ecNumber evidence="3">1.6.5.9</ecNumber>
    </recommendedName>
</protein>
<keyword evidence="15" id="KW-1185">Reference proteome</keyword>
<accession>A0A1E4RUB7</accession>
<keyword evidence="6" id="KW-0809">Transit peptide</keyword>
<comment type="catalytic activity">
    <reaction evidence="11">
        <text>a ubiquinone + NADH + H(+) = a ubiquinol + NAD(+)</text>
        <dbReference type="Rhea" id="RHEA:23152"/>
        <dbReference type="Rhea" id="RHEA-COMP:9565"/>
        <dbReference type="Rhea" id="RHEA-COMP:9566"/>
        <dbReference type="ChEBI" id="CHEBI:15378"/>
        <dbReference type="ChEBI" id="CHEBI:16389"/>
        <dbReference type="ChEBI" id="CHEBI:17976"/>
        <dbReference type="ChEBI" id="CHEBI:57540"/>
        <dbReference type="ChEBI" id="CHEBI:57945"/>
    </reaction>
</comment>
<dbReference type="Gene3D" id="3.50.50.100">
    <property type="match status" value="1"/>
</dbReference>
<evidence type="ECO:0000259" key="12">
    <source>
        <dbReference type="Pfam" id="PF07992"/>
    </source>
</evidence>
<name>A0A1E4RUB7_CYBJN</name>
<dbReference type="Pfam" id="PF22366">
    <property type="entry name" value="NDH2_C"/>
    <property type="match status" value="1"/>
</dbReference>
<evidence type="ECO:0000256" key="8">
    <source>
        <dbReference type="ARBA" id="ARBA00023027"/>
    </source>
</evidence>
<dbReference type="OrthoDB" id="3244603at2759"/>
<evidence type="ECO:0000256" key="4">
    <source>
        <dbReference type="ARBA" id="ARBA00022630"/>
    </source>
</evidence>
<dbReference type="PANTHER" id="PTHR43706:SF47">
    <property type="entry name" value="EXTERNAL NADH-UBIQUINONE OXIDOREDUCTASE 1, MITOCHONDRIAL-RELATED"/>
    <property type="match status" value="1"/>
</dbReference>
<gene>
    <name evidence="14" type="ORF">CYBJADRAFT_164913</name>
</gene>
<keyword evidence="7" id="KW-0560">Oxidoreductase</keyword>
<evidence type="ECO:0000256" key="11">
    <source>
        <dbReference type="ARBA" id="ARBA00049010"/>
    </source>
</evidence>
<evidence type="ECO:0000256" key="9">
    <source>
        <dbReference type="ARBA" id="ARBA00023128"/>
    </source>
</evidence>
<dbReference type="OMA" id="QIPAQKD"/>
<dbReference type="GO" id="GO:0005739">
    <property type="term" value="C:mitochondrion"/>
    <property type="evidence" value="ECO:0007669"/>
    <property type="project" value="UniProtKB-SubCell"/>
</dbReference>
<evidence type="ECO:0000256" key="6">
    <source>
        <dbReference type="ARBA" id="ARBA00022946"/>
    </source>
</evidence>
<evidence type="ECO:0000256" key="10">
    <source>
        <dbReference type="ARBA" id="ARBA00047599"/>
    </source>
</evidence>
<dbReference type="InterPro" id="IPR045024">
    <property type="entry name" value="NDH-2"/>
</dbReference>
<feature type="domain" description="External alternative NADH-ubiquinone oxidoreductase-like C-terminal" evidence="13">
    <location>
        <begin position="469"/>
        <end position="534"/>
    </location>
</feature>
<evidence type="ECO:0000256" key="1">
    <source>
        <dbReference type="ARBA" id="ARBA00004173"/>
    </source>
</evidence>
<dbReference type="GO" id="GO:0050136">
    <property type="term" value="F:NADH dehydrogenase (quinone) (non-electrogenic) activity"/>
    <property type="evidence" value="ECO:0007669"/>
    <property type="project" value="UniProtKB-EC"/>
</dbReference>
<evidence type="ECO:0000256" key="3">
    <source>
        <dbReference type="ARBA" id="ARBA00012637"/>
    </source>
</evidence>
<comment type="catalytic activity">
    <reaction evidence="10">
        <text>a quinone + NADH + H(+) = a quinol + NAD(+)</text>
        <dbReference type="Rhea" id="RHEA:46160"/>
        <dbReference type="ChEBI" id="CHEBI:15378"/>
        <dbReference type="ChEBI" id="CHEBI:24646"/>
        <dbReference type="ChEBI" id="CHEBI:57540"/>
        <dbReference type="ChEBI" id="CHEBI:57945"/>
        <dbReference type="ChEBI" id="CHEBI:132124"/>
        <dbReference type="EC" id="1.6.5.9"/>
    </reaction>
</comment>
<dbReference type="InterPro" id="IPR054585">
    <property type="entry name" value="NDH2-like_C"/>
</dbReference>
<evidence type="ECO:0000256" key="7">
    <source>
        <dbReference type="ARBA" id="ARBA00023002"/>
    </source>
</evidence>
<organism evidence="14 15">
    <name type="scientific">Cyberlindnera jadinii (strain ATCC 18201 / CBS 1600 / BCRC 20928 / JCM 3617 / NBRC 0987 / NRRL Y-1542)</name>
    <name type="common">Torula yeast</name>
    <name type="synonym">Candida utilis</name>
    <dbReference type="NCBI Taxonomy" id="983966"/>
    <lineage>
        <taxon>Eukaryota</taxon>
        <taxon>Fungi</taxon>
        <taxon>Dikarya</taxon>
        <taxon>Ascomycota</taxon>
        <taxon>Saccharomycotina</taxon>
        <taxon>Saccharomycetes</taxon>
        <taxon>Phaffomycetales</taxon>
        <taxon>Phaffomycetaceae</taxon>
        <taxon>Cyberlindnera</taxon>
    </lineage>
</organism>